<dbReference type="GO" id="GO:0008107">
    <property type="term" value="F:galactoside 2-alpha-L-fucosyltransferase activity"/>
    <property type="evidence" value="ECO:0007669"/>
    <property type="project" value="InterPro"/>
</dbReference>
<dbReference type="GO" id="GO:0005975">
    <property type="term" value="P:carbohydrate metabolic process"/>
    <property type="evidence" value="ECO:0007669"/>
    <property type="project" value="InterPro"/>
</dbReference>
<evidence type="ECO:0000313" key="3">
    <source>
        <dbReference type="EMBL" id="RDU67504.1"/>
    </source>
</evidence>
<proteinExistence type="predicted"/>
<organism evidence="3 4">
    <name type="scientific">Helicobacter didelphidarum</name>
    <dbReference type="NCBI Taxonomy" id="2040648"/>
    <lineage>
        <taxon>Bacteria</taxon>
        <taxon>Pseudomonadati</taxon>
        <taxon>Campylobacterota</taxon>
        <taxon>Epsilonproteobacteria</taxon>
        <taxon>Campylobacterales</taxon>
        <taxon>Helicobacteraceae</taxon>
        <taxon>Helicobacter</taxon>
    </lineage>
</organism>
<dbReference type="RefSeq" id="WP_115542032.1">
    <property type="nucleotide sequence ID" value="NZ_NXLQ01000001.1"/>
</dbReference>
<dbReference type="CDD" id="cd11301">
    <property type="entry name" value="Fut1_Fut2_like"/>
    <property type="match status" value="1"/>
</dbReference>
<dbReference type="PANTHER" id="PTHR11927">
    <property type="entry name" value="GALACTOSIDE 2-L-FUCOSYLTRANSFERASE"/>
    <property type="match status" value="1"/>
</dbReference>
<evidence type="ECO:0008006" key="5">
    <source>
        <dbReference type="Google" id="ProtNLM"/>
    </source>
</evidence>
<dbReference type="EMBL" id="NXLQ01000001">
    <property type="protein sequence ID" value="RDU67504.1"/>
    <property type="molecule type" value="Genomic_DNA"/>
</dbReference>
<comment type="caution">
    <text evidence="3">The sequence shown here is derived from an EMBL/GenBank/DDBJ whole genome shotgun (WGS) entry which is preliminary data.</text>
</comment>
<keyword evidence="4" id="KW-1185">Reference proteome</keyword>
<name>A0A3D8ISB5_9HELI</name>
<evidence type="ECO:0000256" key="2">
    <source>
        <dbReference type="ARBA" id="ARBA00022679"/>
    </source>
</evidence>
<dbReference type="Proteomes" id="UP000256379">
    <property type="component" value="Unassembled WGS sequence"/>
</dbReference>
<dbReference type="GO" id="GO:0016020">
    <property type="term" value="C:membrane"/>
    <property type="evidence" value="ECO:0007669"/>
    <property type="project" value="InterPro"/>
</dbReference>
<keyword evidence="2" id="KW-0808">Transferase</keyword>
<evidence type="ECO:0000313" key="4">
    <source>
        <dbReference type="Proteomes" id="UP000256379"/>
    </source>
</evidence>
<dbReference type="Gene3D" id="3.40.50.11350">
    <property type="match status" value="1"/>
</dbReference>
<sequence>MLIVRLDGGLGNQMFQYAFAKKLESKGYEVGIDISWYADKKNTNPTIANFAQNQHATIRNLEISHYNLSLPLLSDFNPYDFFILHDRFYVLRNKINRFLPRPLRMKNYKFFIPDDVKLCKIIQENKPYFPDYAYFSGFYQNLSCIVEPQDISGDFSLKNPLSQANQALKEQIASFQDSVFLHIRRGDYLAFERYIHLTERYYNQALYMMKTKKDSFHVFVFSNDIQWCKEYFIKQLDNTLMQNLTFEFIGNNDEGNAIIDMELMRTCKHGIIANSTFSWWAAYLLKSKDKIIIAPSRFLQDSTIERMKLLYPQEWTLIEV</sequence>
<dbReference type="Pfam" id="PF01531">
    <property type="entry name" value="Glyco_transf_11"/>
    <property type="match status" value="1"/>
</dbReference>
<gene>
    <name evidence="3" type="ORF">CQA53_00295</name>
</gene>
<keyword evidence="1" id="KW-0328">Glycosyltransferase</keyword>
<dbReference type="OrthoDB" id="9794601at2"/>
<dbReference type="AlphaFoldDB" id="A0A3D8ISB5"/>
<dbReference type="InterPro" id="IPR002516">
    <property type="entry name" value="Glyco_trans_11"/>
</dbReference>
<reference evidence="3 4" key="1">
    <citation type="submission" date="2018-04" db="EMBL/GenBank/DDBJ databases">
        <title>Novel Campyloabacter and Helicobacter Species and Strains.</title>
        <authorList>
            <person name="Mannion A.J."/>
            <person name="Shen Z."/>
            <person name="Fox J.G."/>
        </authorList>
    </citation>
    <scope>NUCLEOTIDE SEQUENCE [LARGE SCALE GENOMIC DNA]</scope>
    <source>
        <strain evidence="3 4">MIT 17-337</strain>
    </source>
</reference>
<accession>A0A3D8ISB5</accession>
<protein>
    <recommendedName>
        <fullName evidence="5">Alpha-1,2-fucosyltransferase</fullName>
    </recommendedName>
</protein>
<dbReference type="PANTHER" id="PTHR11927:SF9">
    <property type="entry name" value="L-FUCOSYLTRANSFERASE"/>
    <property type="match status" value="1"/>
</dbReference>
<evidence type="ECO:0000256" key="1">
    <source>
        <dbReference type="ARBA" id="ARBA00022676"/>
    </source>
</evidence>